<evidence type="ECO:0000256" key="1">
    <source>
        <dbReference type="SAM" id="Phobius"/>
    </source>
</evidence>
<feature type="transmembrane region" description="Helical" evidence="1">
    <location>
        <begin position="91"/>
        <end position="107"/>
    </location>
</feature>
<keyword evidence="1" id="KW-0472">Membrane</keyword>
<gene>
    <name evidence="2" type="ORF">GCM10007049_39400</name>
</gene>
<keyword evidence="1" id="KW-0812">Transmembrane</keyword>
<feature type="transmembrane region" description="Helical" evidence="1">
    <location>
        <begin position="64"/>
        <end position="85"/>
    </location>
</feature>
<comment type="caution">
    <text evidence="2">The sequence shown here is derived from an EMBL/GenBank/DDBJ whole genome shotgun (WGS) entry which is preliminary data.</text>
</comment>
<evidence type="ECO:0000313" key="3">
    <source>
        <dbReference type="Proteomes" id="UP000619457"/>
    </source>
</evidence>
<evidence type="ECO:0000313" key="2">
    <source>
        <dbReference type="EMBL" id="GGZ42438.1"/>
    </source>
</evidence>
<name>A0A918QDB5_9BACT</name>
<reference evidence="2" key="2">
    <citation type="submission" date="2020-09" db="EMBL/GenBank/DDBJ databases">
        <authorList>
            <person name="Sun Q."/>
            <person name="Kim S."/>
        </authorList>
    </citation>
    <scope>NUCLEOTIDE SEQUENCE</scope>
    <source>
        <strain evidence="2">KCTC 12368</strain>
    </source>
</reference>
<reference evidence="2" key="1">
    <citation type="journal article" date="2014" name="Int. J. Syst. Evol. Microbiol.">
        <title>Complete genome sequence of Corynebacterium casei LMG S-19264T (=DSM 44701T), isolated from a smear-ripened cheese.</title>
        <authorList>
            <consortium name="US DOE Joint Genome Institute (JGI-PGF)"/>
            <person name="Walter F."/>
            <person name="Albersmeier A."/>
            <person name="Kalinowski J."/>
            <person name="Ruckert C."/>
        </authorList>
    </citation>
    <scope>NUCLEOTIDE SEQUENCE</scope>
    <source>
        <strain evidence="2">KCTC 12368</strain>
    </source>
</reference>
<sequence>MAWKPLINKVIHSYQSFLYPIHQLLYGWLPWTIPDKLKDYITIGLLVGLAFVRDMDRKTQQNSFYYFFLSPAIFLFFGLLLIWPLILFGKVLSLALPFIVLGFYYLTDKEEYALLRTSTFRMWKEKDYYFWNLLGAILLVLLVLFIINESL</sequence>
<dbReference type="AlphaFoldDB" id="A0A918QDB5"/>
<accession>A0A918QDB5</accession>
<protein>
    <submittedName>
        <fullName evidence="2">Uncharacterized protein</fullName>
    </submittedName>
</protein>
<feature type="transmembrane region" description="Helical" evidence="1">
    <location>
        <begin position="128"/>
        <end position="147"/>
    </location>
</feature>
<keyword evidence="3" id="KW-1185">Reference proteome</keyword>
<dbReference type="EMBL" id="BMWX01000013">
    <property type="protein sequence ID" value="GGZ42438.1"/>
    <property type="molecule type" value="Genomic_DNA"/>
</dbReference>
<organism evidence="2 3">
    <name type="scientific">Echinicola pacifica</name>
    <dbReference type="NCBI Taxonomy" id="346377"/>
    <lineage>
        <taxon>Bacteria</taxon>
        <taxon>Pseudomonadati</taxon>
        <taxon>Bacteroidota</taxon>
        <taxon>Cytophagia</taxon>
        <taxon>Cytophagales</taxon>
        <taxon>Cyclobacteriaceae</taxon>
        <taxon>Echinicola</taxon>
    </lineage>
</organism>
<keyword evidence="1" id="KW-1133">Transmembrane helix</keyword>
<dbReference type="Proteomes" id="UP000619457">
    <property type="component" value="Unassembled WGS sequence"/>
</dbReference>
<proteinExistence type="predicted"/>